<dbReference type="RefSeq" id="WP_134112097.1">
    <property type="nucleotide sequence ID" value="NZ_SOBG01000001.1"/>
</dbReference>
<evidence type="ECO:0000256" key="4">
    <source>
        <dbReference type="SAM" id="Phobius"/>
    </source>
</evidence>
<keyword evidence="6" id="KW-1185">Reference proteome</keyword>
<dbReference type="CDD" id="cd06438">
    <property type="entry name" value="EpsO_like"/>
    <property type="match status" value="1"/>
</dbReference>
<comment type="caution">
    <text evidence="5">The sequence shown here is derived from an EMBL/GenBank/DDBJ whole genome shotgun (WGS) entry which is preliminary data.</text>
</comment>
<dbReference type="InterPro" id="IPR029044">
    <property type="entry name" value="Nucleotide-diphossugar_trans"/>
</dbReference>
<proteinExistence type="inferred from homology"/>
<protein>
    <submittedName>
        <fullName evidence="5">Cellulose synthase/poly-beta-1,6-N-acetylglucosamine synthase-like glycosyltransferase</fullName>
    </submittedName>
</protein>
<dbReference type="PANTHER" id="PTHR43630">
    <property type="entry name" value="POLY-BETA-1,6-N-ACETYL-D-GLUCOSAMINE SYNTHASE"/>
    <property type="match status" value="1"/>
</dbReference>
<feature type="transmembrane region" description="Helical" evidence="4">
    <location>
        <begin position="6"/>
        <end position="30"/>
    </location>
</feature>
<reference evidence="5 6" key="1">
    <citation type="submission" date="2019-03" db="EMBL/GenBank/DDBJ databases">
        <title>Genomic Encyclopedia of Type Strains, Phase IV (KMG-IV): sequencing the most valuable type-strain genomes for metagenomic binning, comparative biology and taxonomic classification.</title>
        <authorList>
            <person name="Goeker M."/>
        </authorList>
    </citation>
    <scope>NUCLEOTIDE SEQUENCE [LARGE SCALE GENOMIC DNA]</scope>
    <source>
        <strain evidence="5 6">DSM 100055</strain>
    </source>
</reference>
<accession>A0AA46I6K2</accession>
<name>A0AA46I6K2_9FUSO</name>
<dbReference type="SUPFAM" id="SSF53448">
    <property type="entry name" value="Nucleotide-diphospho-sugar transferases"/>
    <property type="match status" value="1"/>
</dbReference>
<dbReference type="EMBL" id="SOBG01000001">
    <property type="protein sequence ID" value="TDT72447.1"/>
    <property type="molecule type" value="Genomic_DNA"/>
</dbReference>
<feature type="transmembrane region" description="Helical" evidence="4">
    <location>
        <begin position="321"/>
        <end position="341"/>
    </location>
</feature>
<organism evidence="5 6">
    <name type="scientific">Hypnocyclicus thermotrophus</name>
    <dbReference type="NCBI Taxonomy" id="1627895"/>
    <lineage>
        <taxon>Bacteria</taxon>
        <taxon>Fusobacteriati</taxon>
        <taxon>Fusobacteriota</taxon>
        <taxon>Fusobacteriia</taxon>
        <taxon>Fusobacteriales</taxon>
        <taxon>Fusobacteriaceae</taxon>
        <taxon>Hypnocyclicus</taxon>
    </lineage>
</organism>
<evidence type="ECO:0000313" key="6">
    <source>
        <dbReference type="Proteomes" id="UP000294678"/>
    </source>
</evidence>
<dbReference type="AlphaFoldDB" id="A0AA46I6K2"/>
<feature type="transmembrane region" description="Helical" evidence="4">
    <location>
        <begin position="293"/>
        <end position="315"/>
    </location>
</feature>
<keyword evidence="4" id="KW-1133">Transmembrane helix</keyword>
<keyword evidence="3" id="KW-0808">Transferase</keyword>
<evidence type="ECO:0000313" key="5">
    <source>
        <dbReference type="EMBL" id="TDT72447.1"/>
    </source>
</evidence>
<gene>
    <name evidence="5" type="ORF">EV215_0253</name>
</gene>
<dbReference type="Proteomes" id="UP000294678">
    <property type="component" value="Unassembled WGS sequence"/>
</dbReference>
<dbReference type="Pfam" id="PF13641">
    <property type="entry name" value="Glyco_tranf_2_3"/>
    <property type="match status" value="1"/>
</dbReference>
<dbReference type="PANTHER" id="PTHR43630:SF1">
    <property type="entry name" value="POLY-BETA-1,6-N-ACETYL-D-GLUCOSAMINE SYNTHASE"/>
    <property type="match status" value="1"/>
</dbReference>
<keyword evidence="2" id="KW-0328">Glycosyltransferase</keyword>
<comment type="similarity">
    <text evidence="1">Belongs to the glycosyltransferase 2 family.</text>
</comment>
<keyword evidence="4" id="KW-0812">Transmembrane</keyword>
<evidence type="ECO:0000256" key="1">
    <source>
        <dbReference type="ARBA" id="ARBA00006739"/>
    </source>
</evidence>
<keyword evidence="4" id="KW-0472">Membrane</keyword>
<sequence>MLLIVSIILVICTLPGFLEITLLTFSNVFLKDKKNKKIKKDIKLAVLIPAHNEEKLIKRCIKSIKKSSDLGYSYDIIVIADNCTDKTIEISKSENVKVLERNNKEKRGKGFALKYAMEKLKNENYYGYIIIDADSIIKENLIEEFGNAFLNGALAVQCLNFVNEPYISRRNSLMHLALMSMNGLRPLGREKLGISAGILGNGFALSKQLIDEIGYNVNSIAEDIEYHLEIINSGKKVKFLKDTAVYSDFPTTEEGAKSQRARWEGGKFYLQKKYFFKLLKEVFKGKFHLIEPLLDLMILPLAFQVTLLLIIGIIGGTGFKIYSLINIFIISFHIVLSVLYFGKLKDLLIIFEVPKYIFWKIINLPLILSHSKKNTEWIRTDRK</sequence>
<dbReference type="Gene3D" id="3.90.550.10">
    <property type="entry name" value="Spore Coat Polysaccharide Biosynthesis Protein SpsA, Chain A"/>
    <property type="match status" value="1"/>
</dbReference>
<evidence type="ECO:0000256" key="3">
    <source>
        <dbReference type="ARBA" id="ARBA00022679"/>
    </source>
</evidence>
<evidence type="ECO:0000256" key="2">
    <source>
        <dbReference type="ARBA" id="ARBA00022676"/>
    </source>
</evidence>
<dbReference type="GO" id="GO:0016757">
    <property type="term" value="F:glycosyltransferase activity"/>
    <property type="evidence" value="ECO:0007669"/>
    <property type="project" value="UniProtKB-KW"/>
</dbReference>